<evidence type="ECO:0000256" key="9">
    <source>
        <dbReference type="ARBA" id="ARBA00022857"/>
    </source>
</evidence>
<dbReference type="InterPro" id="IPR011601">
    <property type="entry name" value="MurB_C"/>
</dbReference>
<evidence type="ECO:0000313" key="19">
    <source>
        <dbReference type="Proteomes" id="UP001235840"/>
    </source>
</evidence>
<protein>
    <recommendedName>
        <fullName evidence="16">UDP-N-acetylenolpyruvoylglucosamine reductase</fullName>
        <ecNumber evidence="16">1.3.1.98</ecNumber>
    </recommendedName>
    <alternativeName>
        <fullName evidence="16">UDP-N-acetylmuramate dehydrogenase</fullName>
    </alternativeName>
</protein>
<keyword evidence="13 16" id="KW-0131">Cell cycle</keyword>
<proteinExistence type="inferred from homology"/>
<dbReference type="Pfam" id="PF01565">
    <property type="entry name" value="FAD_binding_4"/>
    <property type="match status" value="1"/>
</dbReference>
<accession>A0ABT9VUE3</accession>
<dbReference type="NCBIfam" id="NF010480">
    <property type="entry name" value="PRK13905.1"/>
    <property type="match status" value="1"/>
</dbReference>
<dbReference type="InterPro" id="IPR003170">
    <property type="entry name" value="MurB"/>
</dbReference>
<evidence type="ECO:0000256" key="8">
    <source>
        <dbReference type="ARBA" id="ARBA00022827"/>
    </source>
</evidence>
<dbReference type="PANTHER" id="PTHR21071">
    <property type="entry name" value="UDP-N-ACETYLENOLPYRUVOYLGLUCOSAMINE REDUCTASE"/>
    <property type="match status" value="1"/>
</dbReference>
<evidence type="ECO:0000256" key="1">
    <source>
        <dbReference type="ARBA" id="ARBA00001974"/>
    </source>
</evidence>
<keyword evidence="11 16" id="KW-0573">Peptidoglycan synthesis</keyword>
<dbReference type="EC" id="1.3.1.98" evidence="16"/>
<evidence type="ECO:0000256" key="12">
    <source>
        <dbReference type="ARBA" id="ARBA00023002"/>
    </source>
</evidence>
<evidence type="ECO:0000256" key="16">
    <source>
        <dbReference type="HAMAP-Rule" id="MF_00037"/>
    </source>
</evidence>
<evidence type="ECO:0000313" key="18">
    <source>
        <dbReference type="EMBL" id="MDQ0164607.1"/>
    </source>
</evidence>
<keyword evidence="6 16" id="KW-0132">Cell division</keyword>
<dbReference type="SUPFAM" id="SSF56176">
    <property type="entry name" value="FAD-binding/transporter-associated domain-like"/>
    <property type="match status" value="1"/>
</dbReference>
<keyword evidence="5 16" id="KW-0963">Cytoplasm</keyword>
<evidence type="ECO:0000256" key="7">
    <source>
        <dbReference type="ARBA" id="ARBA00022630"/>
    </source>
</evidence>
<keyword evidence="14 16" id="KW-0961">Cell wall biogenesis/degradation</keyword>
<dbReference type="PROSITE" id="PS51387">
    <property type="entry name" value="FAD_PCMH"/>
    <property type="match status" value="1"/>
</dbReference>
<dbReference type="Gene3D" id="3.30.465.10">
    <property type="match status" value="1"/>
</dbReference>
<dbReference type="Proteomes" id="UP001235840">
    <property type="component" value="Unassembled WGS sequence"/>
</dbReference>
<feature type="active site" evidence="16">
    <location>
        <position position="295"/>
    </location>
</feature>
<feature type="active site" description="Proton donor" evidence="16">
    <location>
        <position position="225"/>
    </location>
</feature>
<feature type="domain" description="FAD-binding PCMH-type" evidence="17">
    <location>
        <begin position="29"/>
        <end position="196"/>
    </location>
</feature>
<evidence type="ECO:0000256" key="11">
    <source>
        <dbReference type="ARBA" id="ARBA00022984"/>
    </source>
</evidence>
<dbReference type="NCBIfam" id="TIGR00179">
    <property type="entry name" value="murB"/>
    <property type="match status" value="1"/>
</dbReference>
<dbReference type="Pfam" id="PF02873">
    <property type="entry name" value="MurB_C"/>
    <property type="match status" value="1"/>
</dbReference>
<comment type="cofactor">
    <cofactor evidence="1 16">
        <name>FAD</name>
        <dbReference type="ChEBI" id="CHEBI:57692"/>
    </cofactor>
</comment>
<comment type="function">
    <text evidence="2 16">Cell wall formation.</text>
</comment>
<dbReference type="PANTHER" id="PTHR21071:SF5">
    <property type="entry name" value="UDP-N-ACETYLENOLPYRUVOYLGLUCOSAMINE REDUCTASE"/>
    <property type="match status" value="1"/>
</dbReference>
<dbReference type="SUPFAM" id="SSF56194">
    <property type="entry name" value="Uridine diphospho-N-Acetylenolpyruvylglucosamine reductase, MurB, C-terminal domain"/>
    <property type="match status" value="1"/>
</dbReference>
<dbReference type="Gene3D" id="3.30.43.10">
    <property type="entry name" value="Uridine Diphospho-n-acetylenolpyruvylglucosamine Reductase, domain 2"/>
    <property type="match status" value="1"/>
</dbReference>
<dbReference type="InterPro" id="IPR036635">
    <property type="entry name" value="MurB_C_sf"/>
</dbReference>
<sequence>MNRLVEELLEANVGKVWENEPLANHTTWKIGGPADVLVQPRGKAEIIACMEIIRKHQTPYHIIGRGSNLLVRDKGIRGIVVKIGDGLDHLTINDTQVVVGAGFSFIKLATMMGKRGLAGLEFAGGIPGTIGGAVYMNAGAHGSDVARVLHSAEILFEDSKVETVSNEDLKFSYRTSLLQKERKGICLEATFQLEHGEREEITKKLAEHKNYRRKTQPLKQPCCGSVFRNPKPHSAGGLIEESGLKGFQVGGAQVSLLHANFIVNVGDASANDVLTLIEHIRKTINEKFGVDMHPEVQVVGEE</sequence>
<comment type="similarity">
    <text evidence="16">Belongs to the MurB family.</text>
</comment>
<dbReference type="InterPro" id="IPR016169">
    <property type="entry name" value="FAD-bd_PCMH_sub2"/>
</dbReference>
<name>A0ABT9VUE3_9BACI</name>
<dbReference type="InterPro" id="IPR006094">
    <property type="entry name" value="Oxid_FAD_bind_N"/>
</dbReference>
<dbReference type="RefSeq" id="WP_307390476.1">
    <property type="nucleotide sequence ID" value="NZ_BAAADK010000018.1"/>
</dbReference>
<evidence type="ECO:0000256" key="14">
    <source>
        <dbReference type="ARBA" id="ARBA00023316"/>
    </source>
</evidence>
<comment type="catalytic activity">
    <reaction evidence="15 16">
        <text>UDP-N-acetyl-alpha-D-muramate + NADP(+) = UDP-N-acetyl-3-O-(1-carboxyvinyl)-alpha-D-glucosamine + NADPH + H(+)</text>
        <dbReference type="Rhea" id="RHEA:12248"/>
        <dbReference type="ChEBI" id="CHEBI:15378"/>
        <dbReference type="ChEBI" id="CHEBI:57783"/>
        <dbReference type="ChEBI" id="CHEBI:58349"/>
        <dbReference type="ChEBI" id="CHEBI:68483"/>
        <dbReference type="ChEBI" id="CHEBI:70757"/>
        <dbReference type="EC" id="1.3.1.98"/>
    </reaction>
</comment>
<evidence type="ECO:0000259" key="17">
    <source>
        <dbReference type="PROSITE" id="PS51387"/>
    </source>
</evidence>
<dbReference type="EMBL" id="JAUSTY010000002">
    <property type="protein sequence ID" value="MDQ0164607.1"/>
    <property type="molecule type" value="Genomic_DNA"/>
</dbReference>
<comment type="subcellular location">
    <subcellularLocation>
        <location evidence="3 16">Cytoplasm</location>
    </subcellularLocation>
</comment>
<keyword evidence="7 16" id="KW-0285">Flavoprotein</keyword>
<dbReference type="InterPro" id="IPR016167">
    <property type="entry name" value="FAD-bd_PCMH_sub1"/>
</dbReference>
<comment type="caution">
    <text evidence="18">The sequence shown here is derived from an EMBL/GenBank/DDBJ whole genome shotgun (WGS) entry which is preliminary data.</text>
</comment>
<keyword evidence="19" id="KW-1185">Reference proteome</keyword>
<dbReference type="InterPro" id="IPR036318">
    <property type="entry name" value="FAD-bd_PCMH-like_sf"/>
</dbReference>
<reference evidence="18 19" key="1">
    <citation type="submission" date="2023-07" db="EMBL/GenBank/DDBJ databases">
        <title>Genomic Encyclopedia of Type Strains, Phase IV (KMG-IV): sequencing the most valuable type-strain genomes for metagenomic binning, comparative biology and taxonomic classification.</title>
        <authorList>
            <person name="Goeker M."/>
        </authorList>
    </citation>
    <scope>NUCLEOTIDE SEQUENCE [LARGE SCALE GENOMIC DNA]</scope>
    <source>
        <strain evidence="18 19">DSM 12751</strain>
    </source>
</reference>
<keyword evidence="9 16" id="KW-0521">NADP</keyword>
<evidence type="ECO:0000256" key="4">
    <source>
        <dbReference type="ARBA" id="ARBA00004752"/>
    </source>
</evidence>
<keyword evidence="8 16" id="KW-0274">FAD</keyword>
<gene>
    <name evidence="16" type="primary">murB</name>
    <name evidence="18" type="ORF">J2S11_000507</name>
</gene>
<dbReference type="InterPro" id="IPR016166">
    <property type="entry name" value="FAD-bd_PCMH"/>
</dbReference>
<comment type="pathway">
    <text evidence="4 16">Cell wall biogenesis; peptidoglycan biosynthesis.</text>
</comment>
<evidence type="ECO:0000256" key="10">
    <source>
        <dbReference type="ARBA" id="ARBA00022960"/>
    </source>
</evidence>
<dbReference type="Gene3D" id="3.90.78.10">
    <property type="entry name" value="UDP-N-acetylenolpyruvoylglucosamine reductase, C-terminal domain"/>
    <property type="match status" value="1"/>
</dbReference>
<keyword evidence="10 16" id="KW-0133">Cell shape</keyword>
<evidence type="ECO:0000256" key="2">
    <source>
        <dbReference type="ARBA" id="ARBA00003921"/>
    </source>
</evidence>
<evidence type="ECO:0000256" key="3">
    <source>
        <dbReference type="ARBA" id="ARBA00004496"/>
    </source>
</evidence>
<feature type="active site" evidence="16">
    <location>
        <position position="174"/>
    </location>
</feature>
<dbReference type="GO" id="GO:0008762">
    <property type="term" value="F:UDP-N-acetylmuramate dehydrogenase activity"/>
    <property type="evidence" value="ECO:0007669"/>
    <property type="project" value="UniProtKB-EC"/>
</dbReference>
<evidence type="ECO:0000256" key="13">
    <source>
        <dbReference type="ARBA" id="ARBA00023306"/>
    </source>
</evidence>
<keyword evidence="12 16" id="KW-0560">Oxidoreductase</keyword>
<dbReference type="HAMAP" id="MF_00037">
    <property type="entry name" value="MurB"/>
    <property type="match status" value="1"/>
</dbReference>
<evidence type="ECO:0000256" key="6">
    <source>
        <dbReference type="ARBA" id="ARBA00022618"/>
    </source>
</evidence>
<organism evidence="18 19">
    <name type="scientific">Caldalkalibacillus horti</name>
    <dbReference type="NCBI Taxonomy" id="77523"/>
    <lineage>
        <taxon>Bacteria</taxon>
        <taxon>Bacillati</taxon>
        <taxon>Bacillota</taxon>
        <taxon>Bacilli</taxon>
        <taxon>Bacillales</taxon>
        <taxon>Bacillaceae</taxon>
        <taxon>Caldalkalibacillus</taxon>
    </lineage>
</organism>
<evidence type="ECO:0000256" key="5">
    <source>
        <dbReference type="ARBA" id="ARBA00022490"/>
    </source>
</evidence>
<evidence type="ECO:0000256" key="15">
    <source>
        <dbReference type="ARBA" id="ARBA00048914"/>
    </source>
</evidence>